<dbReference type="InterPro" id="IPR050645">
    <property type="entry name" value="Histidine_acid_phosphatase"/>
</dbReference>
<dbReference type="GeneID" id="107227710"/>
<dbReference type="GO" id="GO:0003993">
    <property type="term" value="F:acid phosphatase activity"/>
    <property type="evidence" value="ECO:0007669"/>
    <property type="project" value="UniProtKB-EC"/>
</dbReference>
<dbReference type="PANTHER" id="PTHR11567:SF211">
    <property type="entry name" value="PROSTATIC ACID PHOSPHATASE"/>
    <property type="match status" value="1"/>
</dbReference>
<dbReference type="KEGG" id="nlo:107227710"/>
<gene>
    <name evidence="10" type="primary">LOC107227710</name>
</gene>
<evidence type="ECO:0000256" key="2">
    <source>
        <dbReference type="ARBA" id="ARBA00005375"/>
    </source>
</evidence>
<dbReference type="CDD" id="cd07061">
    <property type="entry name" value="HP_HAP_like"/>
    <property type="match status" value="1"/>
</dbReference>
<evidence type="ECO:0000313" key="10">
    <source>
        <dbReference type="RefSeq" id="XP_015524416.2"/>
    </source>
</evidence>
<evidence type="ECO:0000256" key="7">
    <source>
        <dbReference type="ARBA" id="ARBA00023180"/>
    </source>
</evidence>
<name>A0A6J0CAJ6_NEOLC</name>
<keyword evidence="7" id="KW-0325">Glycoprotein</keyword>
<feature type="chain" id="PRO_5046177865" description="acid phosphatase" evidence="8">
    <location>
        <begin position="28"/>
        <end position="406"/>
    </location>
</feature>
<protein>
    <recommendedName>
        <fullName evidence="3">acid phosphatase</fullName>
        <ecNumber evidence="3">3.1.3.2</ecNumber>
    </recommendedName>
</protein>
<dbReference type="Pfam" id="PF00328">
    <property type="entry name" value="His_Phos_2"/>
    <property type="match status" value="1"/>
</dbReference>
<proteinExistence type="inferred from homology"/>
<evidence type="ECO:0000256" key="6">
    <source>
        <dbReference type="ARBA" id="ARBA00023157"/>
    </source>
</evidence>
<keyword evidence="6" id="KW-1015">Disulfide bond</keyword>
<dbReference type="InterPro" id="IPR029033">
    <property type="entry name" value="His_PPase_superfam"/>
</dbReference>
<reference evidence="10" key="1">
    <citation type="submission" date="2025-08" db="UniProtKB">
        <authorList>
            <consortium name="RefSeq"/>
        </authorList>
    </citation>
    <scope>IDENTIFICATION</scope>
    <source>
        <tissue evidence="10">Thorax and Abdomen</tissue>
    </source>
</reference>
<keyword evidence="4 8" id="KW-0732">Signal</keyword>
<dbReference type="RefSeq" id="XP_015524416.2">
    <property type="nucleotide sequence ID" value="XM_015668930.2"/>
</dbReference>
<dbReference type="EC" id="3.1.3.2" evidence="3"/>
<dbReference type="InParanoid" id="A0A6J0CAJ6"/>
<evidence type="ECO:0000256" key="4">
    <source>
        <dbReference type="ARBA" id="ARBA00022729"/>
    </source>
</evidence>
<organism evidence="10">
    <name type="scientific">Neodiprion lecontei</name>
    <name type="common">Redheaded pine sawfly</name>
    <dbReference type="NCBI Taxonomy" id="441921"/>
    <lineage>
        <taxon>Eukaryota</taxon>
        <taxon>Metazoa</taxon>
        <taxon>Ecdysozoa</taxon>
        <taxon>Arthropoda</taxon>
        <taxon>Hexapoda</taxon>
        <taxon>Insecta</taxon>
        <taxon>Pterygota</taxon>
        <taxon>Neoptera</taxon>
        <taxon>Endopterygota</taxon>
        <taxon>Hymenoptera</taxon>
        <taxon>Tenthredinoidea</taxon>
        <taxon>Diprionidae</taxon>
        <taxon>Diprioninae</taxon>
        <taxon>Neodiprion</taxon>
    </lineage>
</organism>
<accession>A0A6J0CAJ6</accession>
<evidence type="ECO:0000313" key="9">
    <source>
        <dbReference type="Proteomes" id="UP000829291"/>
    </source>
</evidence>
<dbReference type="Gene3D" id="3.40.50.1240">
    <property type="entry name" value="Phosphoglycerate mutase-like"/>
    <property type="match status" value="1"/>
</dbReference>
<evidence type="ECO:0000256" key="1">
    <source>
        <dbReference type="ARBA" id="ARBA00000032"/>
    </source>
</evidence>
<feature type="signal peptide" evidence="8">
    <location>
        <begin position="1"/>
        <end position="27"/>
    </location>
</feature>
<dbReference type="PROSITE" id="PS00616">
    <property type="entry name" value="HIS_ACID_PHOSPHAT_1"/>
    <property type="match status" value="1"/>
</dbReference>
<keyword evidence="9" id="KW-1185">Reference proteome</keyword>
<evidence type="ECO:0000256" key="5">
    <source>
        <dbReference type="ARBA" id="ARBA00022801"/>
    </source>
</evidence>
<dbReference type="PANTHER" id="PTHR11567">
    <property type="entry name" value="ACID PHOSPHATASE-RELATED"/>
    <property type="match status" value="1"/>
</dbReference>
<comment type="similarity">
    <text evidence="2">Belongs to the histidine acid phosphatase family.</text>
</comment>
<sequence length="406" mass="46699">MPASSSNQCSRRTLLLFMIIIVDFNNAEYNKLKMVNVIFRHGERLPTANEYYIAFPNTSHINVTYSQEGLGSLTNNGKLNMYNLGVFLRQRYNNFLGDYYNINITRIRSTESYRTFLSAQLVNAGLWPPAVIQQWKKDLLWIPVPYEYVKVDEDALMLPYLCRRYKDEYKKVLQSEEVRKIVEPHLEFFAYLSRYSGVNVTTPQQVFFLYHMLKAQTNLNLTLPSWSTGYFPDGQMRDVAILAYDIMNWGDRMKKIYGGPLLREILQNCKSSIKGASIPKMKLYSGHESNIVSILNTLGLWNRQIPDYSSAVIFELYLNNSSNEFGIQILYYRGTSDEIVPLILTGCTQICPINNFTSILSNVMPGDFEEVCQMNLQTEDSKNLSESLHTTSSIALLIICILLKPT</sequence>
<dbReference type="OrthoDB" id="5821688at2759"/>
<dbReference type="InterPro" id="IPR033379">
    <property type="entry name" value="Acid_Pase_AS"/>
</dbReference>
<dbReference type="AlphaFoldDB" id="A0A6J0CAJ6"/>
<comment type="catalytic activity">
    <reaction evidence="1">
        <text>a phosphate monoester + H2O = an alcohol + phosphate</text>
        <dbReference type="Rhea" id="RHEA:15017"/>
        <dbReference type="ChEBI" id="CHEBI:15377"/>
        <dbReference type="ChEBI" id="CHEBI:30879"/>
        <dbReference type="ChEBI" id="CHEBI:43474"/>
        <dbReference type="ChEBI" id="CHEBI:67140"/>
        <dbReference type="EC" id="3.1.3.2"/>
    </reaction>
</comment>
<dbReference type="Proteomes" id="UP000829291">
    <property type="component" value="Chromosome 1"/>
</dbReference>
<dbReference type="InterPro" id="IPR000560">
    <property type="entry name" value="His_Pase_clade-2"/>
</dbReference>
<evidence type="ECO:0000256" key="3">
    <source>
        <dbReference type="ARBA" id="ARBA00012646"/>
    </source>
</evidence>
<evidence type="ECO:0000256" key="8">
    <source>
        <dbReference type="SAM" id="SignalP"/>
    </source>
</evidence>
<keyword evidence="5" id="KW-0378">Hydrolase</keyword>
<dbReference type="SUPFAM" id="SSF53254">
    <property type="entry name" value="Phosphoglycerate mutase-like"/>
    <property type="match status" value="1"/>
</dbReference>